<dbReference type="InterPro" id="IPR015421">
    <property type="entry name" value="PyrdxlP-dep_Trfase_major"/>
</dbReference>
<gene>
    <name evidence="4" type="ORF">SBRCBS47491_009664</name>
</gene>
<reference evidence="4 5" key="1">
    <citation type="submission" date="2024-01" db="EMBL/GenBank/DDBJ databases">
        <authorList>
            <person name="Allen C."/>
            <person name="Tagirdzhanova G."/>
        </authorList>
    </citation>
    <scope>NUCLEOTIDE SEQUENCE [LARGE SCALE GENOMIC DNA]</scope>
</reference>
<dbReference type="PANTHER" id="PTHR43713">
    <property type="entry name" value="GLUTAMATE-1-SEMIALDEHYDE 2,1-AMINOMUTASE"/>
    <property type="match status" value="1"/>
</dbReference>
<comment type="cofactor">
    <cofactor evidence="1">
        <name>pyridoxal 5'-phosphate</name>
        <dbReference type="ChEBI" id="CHEBI:597326"/>
    </cofactor>
</comment>
<evidence type="ECO:0000313" key="4">
    <source>
        <dbReference type="EMBL" id="CAK7236520.1"/>
    </source>
</evidence>
<dbReference type="Proteomes" id="UP001642406">
    <property type="component" value="Unassembled WGS sequence"/>
</dbReference>
<evidence type="ECO:0008006" key="6">
    <source>
        <dbReference type="Google" id="ProtNLM"/>
    </source>
</evidence>
<dbReference type="Gene3D" id="3.90.1150.10">
    <property type="entry name" value="Aspartate Aminotransferase, domain 1"/>
    <property type="match status" value="1"/>
</dbReference>
<protein>
    <recommendedName>
        <fullName evidence="6">Glutamate-1-semialdehyde 2,1-aminomutase</fullName>
    </recommendedName>
</protein>
<keyword evidence="2 3" id="KW-0663">Pyridoxal phosphate</keyword>
<organism evidence="4 5">
    <name type="scientific">Sporothrix bragantina</name>
    <dbReference type="NCBI Taxonomy" id="671064"/>
    <lineage>
        <taxon>Eukaryota</taxon>
        <taxon>Fungi</taxon>
        <taxon>Dikarya</taxon>
        <taxon>Ascomycota</taxon>
        <taxon>Pezizomycotina</taxon>
        <taxon>Sordariomycetes</taxon>
        <taxon>Sordariomycetidae</taxon>
        <taxon>Ophiostomatales</taxon>
        <taxon>Ophiostomataceae</taxon>
        <taxon>Sporothrix</taxon>
    </lineage>
</organism>
<dbReference type="InterPro" id="IPR015424">
    <property type="entry name" value="PyrdxlP-dep_Trfase"/>
</dbReference>
<name>A0ABP0CY95_9PEZI</name>
<evidence type="ECO:0000313" key="5">
    <source>
        <dbReference type="Proteomes" id="UP001642406"/>
    </source>
</evidence>
<proteinExistence type="inferred from homology"/>
<comment type="caution">
    <text evidence="4">The sequence shown here is derived from an EMBL/GenBank/DDBJ whole genome shotgun (WGS) entry which is preliminary data.</text>
</comment>
<dbReference type="InterPro" id="IPR015422">
    <property type="entry name" value="PyrdxlP-dep_Trfase_small"/>
</dbReference>
<comment type="similarity">
    <text evidence="3">Belongs to the class-III pyridoxal-phosphate-dependent aminotransferase family.</text>
</comment>
<dbReference type="Gene3D" id="3.40.640.10">
    <property type="entry name" value="Type I PLP-dependent aspartate aminotransferase-like (Major domain)"/>
    <property type="match status" value="1"/>
</dbReference>
<accession>A0ABP0CY95</accession>
<sequence>MAPGAIEETADIVSSVSTSTDLKGIASATAKDALDAAIARYTAANSRSQELHKLATGSMPGGNTRTQLHTSPFPLCMRSGEGYQVTSEDGATYTDFVGELTAAVYGHSHPVIVKSLIETVTKVGINLGATIAQEHVHAAAMCERFGLQRVRFTNCGTEANIHALAGARAFAGKRKVVVFAGGYHGGVLMFAGGQPAANNIDRDDFIIARYNDVESARAAIFQEGVAAVLVEGMQGGSGAVPGTPEFLKGIEKAANEAGVVFILDEVMTSRVAPGGLAAVHGLHPDMKSFGKYLGGGLAFGAFGGRADIMATYDPRPQATGSKPLLTHHGTFNNNTLAMYVGHAGLTEIYTPEVCIDFNAMGERWLRDLAVVTTGTKMCFTGVGTVLGSHFTTEGLQTIERETAEDWTLKELFWYEMMEDGFWITRRGSIALCLGTPESELKRFVTCVGDFLTRHASLVSVGTKN</sequence>
<dbReference type="PANTHER" id="PTHR43713:SF3">
    <property type="entry name" value="GLUTAMATE-1-SEMIALDEHYDE 2,1-AMINOMUTASE 1, CHLOROPLASTIC-RELATED"/>
    <property type="match status" value="1"/>
</dbReference>
<evidence type="ECO:0000256" key="1">
    <source>
        <dbReference type="ARBA" id="ARBA00001933"/>
    </source>
</evidence>
<keyword evidence="5" id="KW-1185">Reference proteome</keyword>
<dbReference type="SUPFAM" id="SSF53383">
    <property type="entry name" value="PLP-dependent transferases"/>
    <property type="match status" value="1"/>
</dbReference>
<evidence type="ECO:0000256" key="3">
    <source>
        <dbReference type="RuleBase" id="RU003560"/>
    </source>
</evidence>
<evidence type="ECO:0000256" key="2">
    <source>
        <dbReference type="ARBA" id="ARBA00022898"/>
    </source>
</evidence>
<dbReference type="EMBL" id="CAWUHC010000161">
    <property type="protein sequence ID" value="CAK7236520.1"/>
    <property type="molecule type" value="Genomic_DNA"/>
</dbReference>
<dbReference type="Pfam" id="PF00202">
    <property type="entry name" value="Aminotran_3"/>
    <property type="match status" value="1"/>
</dbReference>
<dbReference type="InterPro" id="IPR005814">
    <property type="entry name" value="Aminotrans_3"/>
</dbReference>